<proteinExistence type="predicted"/>
<dbReference type="SUPFAM" id="SSF47090">
    <property type="entry name" value="PGBD-like"/>
    <property type="match status" value="1"/>
</dbReference>
<evidence type="ECO:0000313" key="3">
    <source>
        <dbReference type="EMBL" id="GAD50416.1"/>
    </source>
</evidence>
<feature type="signal peptide" evidence="1">
    <location>
        <begin position="1"/>
        <end position="20"/>
    </location>
</feature>
<evidence type="ECO:0000259" key="2">
    <source>
        <dbReference type="Pfam" id="PF01471"/>
    </source>
</evidence>
<organism evidence="3 4">
    <name type="scientific">Caenibius tardaugens NBRC 16725</name>
    <dbReference type="NCBI Taxonomy" id="1219035"/>
    <lineage>
        <taxon>Bacteria</taxon>
        <taxon>Pseudomonadati</taxon>
        <taxon>Pseudomonadota</taxon>
        <taxon>Alphaproteobacteria</taxon>
        <taxon>Sphingomonadales</taxon>
        <taxon>Erythrobacteraceae</taxon>
        <taxon>Caenibius</taxon>
    </lineage>
</organism>
<dbReference type="Gene3D" id="1.10.101.10">
    <property type="entry name" value="PGBD-like superfamily/PGBD"/>
    <property type="match status" value="1"/>
</dbReference>
<gene>
    <name evidence="3" type="ORF">NT2_09_00240</name>
</gene>
<reference evidence="3 4" key="1">
    <citation type="submission" date="2013-09" db="EMBL/GenBank/DDBJ databases">
        <title>Whole genome shotgun sequence of Novosphingobium tardaugens NBRC 16725.</title>
        <authorList>
            <person name="Isaki S."/>
            <person name="Hosoyama A."/>
            <person name="Tsuchikane K."/>
            <person name="Katsumata H."/>
            <person name="Ando Y."/>
            <person name="Yamazaki S."/>
            <person name="Fujita N."/>
        </authorList>
    </citation>
    <scope>NUCLEOTIDE SEQUENCE [LARGE SCALE GENOMIC DNA]</scope>
    <source>
        <strain evidence="3 4">NBRC 16725</strain>
    </source>
</reference>
<feature type="chain" id="PRO_5004637392" description="Peptidoglycan binding-like domain-containing protein" evidence="1">
    <location>
        <begin position="21"/>
        <end position="205"/>
    </location>
</feature>
<comment type="caution">
    <text evidence="3">The sequence shown here is derived from an EMBL/GenBank/DDBJ whole genome shotgun (WGS) entry which is preliminary data.</text>
</comment>
<keyword evidence="4" id="KW-1185">Reference proteome</keyword>
<dbReference type="InterPro" id="IPR002477">
    <property type="entry name" value="Peptidoglycan-bd-like"/>
</dbReference>
<accession>U2YAI6</accession>
<name>U2YAI6_9SPHN</name>
<evidence type="ECO:0000256" key="1">
    <source>
        <dbReference type="SAM" id="SignalP"/>
    </source>
</evidence>
<evidence type="ECO:0000313" key="4">
    <source>
        <dbReference type="Proteomes" id="UP000016568"/>
    </source>
</evidence>
<protein>
    <recommendedName>
        <fullName evidence="2">Peptidoglycan binding-like domain-containing protein</fullName>
    </recommendedName>
</protein>
<dbReference type="EMBL" id="BASZ01000009">
    <property type="protein sequence ID" value="GAD50416.1"/>
    <property type="molecule type" value="Genomic_DNA"/>
</dbReference>
<dbReference type="eggNOG" id="COG3409">
    <property type="taxonomic scope" value="Bacteria"/>
</dbReference>
<feature type="domain" description="Peptidoglycan binding-like" evidence="2">
    <location>
        <begin position="153"/>
        <end position="199"/>
    </location>
</feature>
<dbReference type="AlphaFoldDB" id="U2YAI6"/>
<sequence>MIWGKTLVIRGMAIVGIAAMATGSPMVSAQQAPVHQFAVEGAGRVSCKQFTALYKDQKSTDYQHVMGFVEGYLTAANRYEPNTFDLTPWHNAVALGLILEKHCGAHPDETLVSTLQRMVTSFRPIRVASFSKLVEVGDDKKRTIVYDAVLKRSQAALRNKGLYQGPEDGIYTPTLREAFKKFQQQKSLPASGLPDPATLWTLLNP</sequence>
<keyword evidence="1" id="KW-0732">Signal</keyword>
<dbReference type="InterPro" id="IPR036365">
    <property type="entry name" value="PGBD-like_sf"/>
</dbReference>
<dbReference type="Proteomes" id="UP000016568">
    <property type="component" value="Unassembled WGS sequence"/>
</dbReference>
<dbReference type="InterPro" id="IPR036366">
    <property type="entry name" value="PGBDSf"/>
</dbReference>
<dbReference type="Pfam" id="PF01471">
    <property type="entry name" value="PG_binding_1"/>
    <property type="match status" value="1"/>
</dbReference>